<dbReference type="SUPFAM" id="SSF53681">
    <property type="entry name" value="Aspartate/glutamate racemase"/>
    <property type="match status" value="2"/>
</dbReference>
<keyword evidence="4" id="KW-1185">Reference proteome</keyword>
<dbReference type="InterPro" id="IPR004380">
    <property type="entry name" value="Asp_race"/>
</dbReference>
<dbReference type="PANTHER" id="PTHR21198:SF7">
    <property type="entry name" value="ASPARTATE-GLUTAMATE RACEMASE FAMILY"/>
    <property type="match status" value="1"/>
</dbReference>
<reference evidence="3" key="1">
    <citation type="journal article" date="2014" name="Int. J. Syst. Evol. Microbiol.">
        <title>Complete genome sequence of Corynebacterium casei LMG S-19264T (=DSM 44701T), isolated from a smear-ripened cheese.</title>
        <authorList>
            <consortium name="US DOE Joint Genome Institute (JGI-PGF)"/>
            <person name="Walter F."/>
            <person name="Albersmeier A."/>
            <person name="Kalinowski J."/>
            <person name="Ruckert C."/>
        </authorList>
    </citation>
    <scope>NUCLEOTIDE SEQUENCE</scope>
    <source>
        <strain evidence="3">CGMCC 1.15425</strain>
    </source>
</reference>
<dbReference type="Proteomes" id="UP000627715">
    <property type="component" value="Unassembled WGS sequence"/>
</dbReference>
<comment type="caution">
    <text evidence="3">The sequence shown here is derived from an EMBL/GenBank/DDBJ whole genome shotgun (WGS) entry which is preliminary data.</text>
</comment>
<dbReference type="InterPro" id="IPR001920">
    <property type="entry name" value="Asp/Glu_race"/>
</dbReference>
<protein>
    <submittedName>
        <fullName evidence="3">Aspartate racemase</fullName>
    </submittedName>
</protein>
<accession>A0A916VK64</accession>
<dbReference type="RefSeq" id="WP_068810723.1">
    <property type="nucleotide sequence ID" value="NZ_BMIY01000014.1"/>
</dbReference>
<dbReference type="InterPro" id="IPR015942">
    <property type="entry name" value="Asp/Glu/hydantoin_racemase"/>
</dbReference>
<sequence>MQTIGMIGGLSWESTANYYRDINQAIKSRLGGLHSARIVLNSVDFAEIEVLQHEGRWEEAGRLLSHSAVSVERGGADFLILCTNTMHKVSDQIEAAITIPFLHIADATAAVLQAQDVSKVGLLGTRFTMEDTFYRGRLETEYGIAVEIPESSDRDIIHRVIYDELCQGVVSDVSRQRFLRIINELAARGVQGVILGCTEIAMLVSSADTDVPLYDTARIHTEAAVEMALA</sequence>
<comment type="similarity">
    <text evidence="1">Belongs to the aspartate/glutamate racemases family.</text>
</comment>
<dbReference type="AlphaFoldDB" id="A0A916VK64"/>
<keyword evidence="2" id="KW-0413">Isomerase</keyword>
<evidence type="ECO:0000256" key="1">
    <source>
        <dbReference type="ARBA" id="ARBA00007847"/>
    </source>
</evidence>
<dbReference type="Pfam" id="PF01177">
    <property type="entry name" value="Asp_Glu_race"/>
    <property type="match status" value="1"/>
</dbReference>
<organism evidence="3 4">
    <name type="scientific">Pseudohongiella nitratireducens</name>
    <dbReference type="NCBI Taxonomy" id="1768907"/>
    <lineage>
        <taxon>Bacteria</taxon>
        <taxon>Pseudomonadati</taxon>
        <taxon>Pseudomonadota</taxon>
        <taxon>Gammaproteobacteria</taxon>
        <taxon>Pseudomonadales</taxon>
        <taxon>Pseudohongiellaceae</taxon>
        <taxon>Pseudohongiella</taxon>
    </lineage>
</organism>
<gene>
    <name evidence="3" type="ORF">GCM10011403_28850</name>
</gene>
<proteinExistence type="inferred from homology"/>
<evidence type="ECO:0000313" key="4">
    <source>
        <dbReference type="Proteomes" id="UP000627715"/>
    </source>
</evidence>
<dbReference type="EMBL" id="BMIY01000014">
    <property type="protein sequence ID" value="GFZ83420.1"/>
    <property type="molecule type" value="Genomic_DNA"/>
</dbReference>
<dbReference type="OrthoDB" id="9803739at2"/>
<dbReference type="GO" id="GO:0047661">
    <property type="term" value="F:amino-acid racemase activity"/>
    <property type="evidence" value="ECO:0007669"/>
    <property type="project" value="InterPro"/>
</dbReference>
<dbReference type="PANTHER" id="PTHR21198">
    <property type="entry name" value="GLUTAMATE RACEMASE"/>
    <property type="match status" value="1"/>
</dbReference>
<reference evidence="3" key="2">
    <citation type="submission" date="2020-09" db="EMBL/GenBank/DDBJ databases">
        <authorList>
            <person name="Sun Q."/>
            <person name="Zhou Y."/>
        </authorList>
    </citation>
    <scope>NUCLEOTIDE SEQUENCE</scope>
    <source>
        <strain evidence="3">CGMCC 1.15425</strain>
    </source>
</reference>
<evidence type="ECO:0000256" key="2">
    <source>
        <dbReference type="ARBA" id="ARBA00023235"/>
    </source>
</evidence>
<name>A0A916VK64_9GAMM</name>
<evidence type="ECO:0000313" key="3">
    <source>
        <dbReference type="EMBL" id="GFZ83420.1"/>
    </source>
</evidence>
<dbReference type="Gene3D" id="3.40.50.1860">
    <property type="match status" value="2"/>
</dbReference>
<dbReference type="NCBIfam" id="TIGR00035">
    <property type="entry name" value="asp_race"/>
    <property type="match status" value="1"/>
</dbReference>